<evidence type="ECO:0000313" key="1">
    <source>
        <dbReference type="EMBL" id="KAG0433332.1"/>
    </source>
</evidence>
<organism evidence="1 2">
    <name type="scientific">Ixodes persulcatus</name>
    <name type="common">Taiga tick</name>
    <dbReference type="NCBI Taxonomy" id="34615"/>
    <lineage>
        <taxon>Eukaryota</taxon>
        <taxon>Metazoa</taxon>
        <taxon>Ecdysozoa</taxon>
        <taxon>Arthropoda</taxon>
        <taxon>Chelicerata</taxon>
        <taxon>Arachnida</taxon>
        <taxon>Acari</taxon>
        <taxon>Parasitiformes</taxon>
        <taxon>Ixodida</taxon>
        <taxon>Ixodoidea</taxon>
        <taxon>Ixodidae</taxon>
        <taxon>Ixodinae</taxon>
        <taxon>Ixodes</taxon>
    </lineage>
</organism>
<accession>A0AC60QIJ4</accession>
<reference evidence="1 2" key="1">
    <citation type="journal article" date="2020" name="Cell">
        <title>Large-Scale Comparative Analyses of Tick Genomes Elucidate Their Genetic Diversity and Vector Capacities.</title>
        <authorList>
            <consortium name="Tick Genome and Microbiome Consortium (TIGMIC)"/>
            <person name="Jia N."/>
            <person name="Wang J."/>
            <person name="Shi W."/>
            <person name="Du L."/>
            <person name="Sun Y."/>
            <person name="Zhan W."/>
            <person name="Jiang J.F."/>
            <person name="Wang Q."/>
            <person name="Zhang B."/>
            <person name="Ji P."/>
            <person name="Bell-Sakyi L."/>
            <person name="Cui X.M."/>
            <person name="Yuan T.T."/>
            <person name="Jiang B.G."/>
            <person name="Yang W.F."/>
            <person name="Lam T.T."/>
            <person name="Chang Q.C."/>
            <person name="Ding S.J."/>
            <person name="Wang X.J."/>
            <person name="Zhu J.G."/>
            <person name="Ruan X.D."/>
            <person name="Zhao L."/>
            <person name="Wei J.T."/>
            <person name="Ye R.Z."/>
            <person name="Que T.C."/>
            <person name="Du C.H."/>
            <person name="Zhou Y.H."/>
            <person name="Cheng J.X."/>
            <person name="Dai P.F."/>
            <person name="Guo W.B."/>
            <person name="Han X.H."/>
            <person name="Huang E.J."/>
            <person name="Li L.F."/>
            <person name="Wei W."/>
            <person name="Gao Y.C."/>
            <person name="Liu J.Z."/>
            <person name="Shao H.Z."/>
            <person name="Wang X."/>
            <person name="Wang C.C."/>
            <person name="Yang T.C."/>
            <person name="Huo Q.B."/>
            <person name="Li W."/>
            <person name="Chen H.Y."/>
            <person name="Chen S.E."/>
            <person name="Zhou L.G."/>
            <person name="Ni X.B."/>
            <person name="Tian J.H."/>
            <person name="Sheng Y."/>
            <person name="Liu T."/>
            <person name="Pan Y.S."/>
            <person name="Xia L.Y."/>
            <person name="Li J."/>
            <person name="Zhao F."/>
            <person name="Cao W.C."/>
        </authorList>
    </citation>
    <scope>NUCLEOTIDE SEQUENCE [LARGE SCALE GENOMIC DNA]</scope>
    <source>
        <strain evidence="1">Iper-2018</strain>
    </source>
</reference>
<proteinExistence type="predicted"/>
<protein>
    <submittedName>
        <fullName evidence="1">Uncharacterized protein</fullName>
    </submittedName>
</protein>
<name>A0AC60QIJ4_IXOPE</name>
<dbReference type="EMBL" id="JABSTQ010009069">
    <property type="protein sequence ID" value="KAG0433332.1"/>
    <property type="molecule type" value="Genomic_DNA"/>
</dbReference>
<sequence>MSIFALNVYSPPSRRKENFAYLLPAIFKLAKQNGVIVLGHFNTAHPARGTTRIGSCVSRDTGPDLTMTEVLADAEWCNTEETLGSDHCILITTVTLIRKNSFIKKTRLVNWDEFRKQRKTTSTSEITSFDECKHNRTLKVSIPRLTEEAAHYAVDLMQQNKQQFCNSLQGTLGTAKTWSLLRHLLDPTKSKRHGLKEEDATHLIQALIISRVTYSAPYLTIKPREREKLEVLNRRYYKQAFGLPLGTSTPRLLSLGIHNTVEERIEAHVISQRERLKLAPAGRQVLTRLGYPIQTLGHSETITLTAGYRTKISAAPIPKNMHPEFNQGRRQARARALQKKLQYTRHIRCTDATSYPGRLAMAVSVIDEDMREMTTATVPTSLPLEREEAAIAIAITSTPAITPLSIITDSQAARRSFGNARALTLRAPPPQEDQSLVPIPIPLTYHDILQHLRLSRRTLPPPHKSLTREDAFPTQTPSSGKLRCPAGIQTTSVIWSRGPEAQRQLQGSWNEGSSRILIMNEKLDSLLELPGKVNELLLSKPCIDLRTPSQKCDNLLAKVSTQATDIHDRRAEVGSLKTTVSDQAETIQSLQTEMNGAEQPSRLHEDVAEPSSLLVAEDIQL</sequence>
<dbReference type="Proteomes" id="UP000805193">
    <property type="component" value="Unassembled WGS sequence"/>
</dbReference>
<evidence type="ECO:0000313" key="2">
    <source>
        <dbReference type="Proteomes" id="UP000805193"/>
    </source>
</evidence>
<comment type="caution">
    <text evidence="1">The sequence shown here is derived from an EMBL/GenBank/DDBJ whole genome shotgun (WGS) entry which is preliminary data.</text>
</comment>
<keyword evidence="2" id="KW-1185">Reference proteome</keyword>
<gene>
    <name evidence="1" type="ORF">HPB47_020016</name>
</gene>